<dbReference type="Proteomes" id="UP000500895">
    <property type="component" value="Chromosome"/>
</dbReference>
<evidence type="ECO:0000313" key="2">
    <source>
        <dbReference type="Proteomes" id="UP000500895"/>
    </source>
</evidence>
<organism evidence="1 2">
    <name type="scientific">Bradyrhizobium symbiodeficiens</name>
    <dbReference type="NCBI Taxonomy" id="1404367"/>
    <lineage>
        <taxon>Bacteria</taxon>
        <taxon>Pseudomonadati</taxon>
        <taxon>Pseudomonadota</taxon>
        <taxon>Alphaproteobacteria</taxon>
        <taxon>Hyphomicrobiales</taxon>
        <taxon>Nitrobacteraceae</taxon>
        <taxon>Bradyrhizobium</taxon>
    </lineage>
</organism>
<gene>
    <name evidence="1" type="ORF">HAV00_27155</name>
</gene>
<evidence type="ECO:0000313" key="1">
    <source>
        <dbReference type="EMBL" id="WWE92015.1"/>
    </source>
</evidence>
<protein>
    <submittedName>
        <fullName evidence="1">Uncharacterized protein</fullName>
    </submittedName>
</protein>
<name>A0AAJ6N4H0_9BRAD</name>
<dbReference type="RefSeq" id="WP_244637443.1">
    <property type="nucleotide sequence ID" value="NZ_CP050065.2"/>
</dbReference>
<sequence length="62" mass="6851">MQKTLRYANEECTGQDGDEVIFAPDTVRRIDLTGDGGDDCIVDFSETKCGDRETTYCGPDRA</sequence>
<accession>A0AAJ6N4H0</accession>
<proteinExistence type="predicted"/>
<reference evidence="1 2" key="1">
    <citation type="journal article" date="2020" name="Int. J. Syst. Evol. Microbiol.">
        <title>Description and complete genome sequences of Bradyrhizobium symbiodeficiens sp. nov., a non-symbiotic bacterium associated with legumes native to Canada.</title>
        <authorList>
            <person name="Bromfield E.S.P."/>
            <person name="Cloutier S."/>
            <person name="Nguyen H.D.T."/>
        </authorList>
    </citation>
    <scope>NUCLEOTIDE SEQUENCE [LARGE SCALE GENOMIC DNA]</scope>
    <source>
        <strain evidence="1 2">101S1MB</strain>
    </source>
</reference>
<dbReference type="EMBL" id="CP050066">
    <property type="protein sequence ID" value="WWE92015.1"/>
    <property type="molecule type" value="Genomic_DNA"/>
</dbReference>
<dbReference type="AlphaFoldDB" id="A0AAJ6N4H0"/>